<dbReference type="Pfam" id="PF14491">
    <property type="entry name" value="DUF4435"/>
    <property type="match status" value="1"/>
</dbReference>
<evidence type="ECO:0000259" key="1">
    <source>
        <dbReference type="Pfam" id="PF14491"/>
    </source>
</evidence>
<sequence length="301" mass="34595">MEEHLTPERIVNSILMDSSYKGIYLLVEGKKDIKLYKRLVVEDAVKIRPSFGKYKMRTVYQQLTEKGFSRKIGIRDSDFLRLSNNPKFDPNFIDSIFVTDCHDAEMMMLEQGCLLDFLAVISDEVKVRDFEKVHKKTIKDLILDNLYNFGCLKLANKRFSLGLVFKPERVDGPILKLDKFICDKTWKYLGHEKMVQAARDYSNNKSKKIASKEEILEKLLVIFGEKHAVTEIVHGHDSAELLRLISKHGLKADSRGLPDSDCVENLLTMGFDLLKFSKTQLYAKLDAWEKASNVSILRPVA</sequence>
<protein>
    <submittedName>
        <fullName evidence="2">DUF4435 domain-containing protein</fullName>
    </submittedName>
</protein>
<keyword evidence="3" id="KW-1185">Reference proteome</keyword>
<proteinExistence type="predicted"/>
<name>A0A7W2ILV2_9BURK</name>
<dbReference type="RefSeq" id="WP_182155568.1">
    <property type="nucleotide sequence ID" value="NZ_JACEZU010000010.1"/>
</dbReference>
<dbReference type="AlphaFoldDB" id="A0A7W2ILV2"/>
<dbReference type="Proteomes" id="UP000573499">
    <property type="component" value="Unassembled WGS sequence"/>
</dbReference>
<reference evidence="2 3" key="1">
    <citation type="submission" date="2020-07" db="EMBL/GenBank/DDBJ databases">
        <title>Novel species isolated from subtropical streams in China.</title>
        <authorList>
            <person name="Lu H."/>
        </authorList>
    </citation>
    <scope>NUCLEOTIDE SEQUENCE [LARGE SCALE GENOMIC DNA]</scope>
    <source>
        <strain evidence="2 3">LX47W</strain>
    </source>
</reference>
<evidence type="ECO:0000313" key="2">
    <source>
        <dbReference type="EMBL" id="MBA5689205.1"/>
    </source>
</evidence>
<comment type="caution">
    <text evidence="2">The sequence shown here is derived from an EMBL/GenBank/DDBJ whole genome shotgun (WGS) entry which is preliminary data.</text>
</comment>
<gene>
    <name evidence="2" type="ORF">H3H39_19365</name>
</gene>
<feature type="domain" description="DUF4435" evidence="1">
    <location>
        <begin position="23"/>
        <end position="241"/>
    </location>
</feature>
<accession>A0A7W2ILV2</accession>
<organism evidence="2 3">
    <name type="scientific">Rugamonas apoptosis</name>
    <dbReference type="NCBI Taxonomy" id="2758570"/>
    <lineage>
        <taxon>Bacteria</taxon>
        <taxon>Pseudomonadati</taxon>
        <taxon>Pseudomonadota</taxon>
        <taxon>Betaproteobacteria</taxon>
        <taxon>Burkholderiales</taxon>
        <taxon>Oxalobacteraceae</taxon>
        <taxon>Telluria group</taxon>
        <taxon>Rugamonas</taxon>
    </lineage>
</organism>
<dbReference type="InterPro" id="IPR029492">
    <property type="entry name" value="DUF4435"/>
</dbReference>
<evidence type="ECO:0000313" key="3">
    <source>
        <dbReference type="Proteomes" id="UP000573499"/>
    </source>
</evidence>
<dbReference type="EMBL" id="JACEZU010000010">
    <property type="protein sequence ID" value="MBA5689205.1"/>
    <property type="molecule type" value="Genomic_DNA"/>
</dbReference>